<dbReference type="SMART" id="SM00237">
    <property type="entry name" value="Calx_beta"/>
    <property type="match status" value="3"/>
</dbReference>
<organism evidence="5 6">
    <name type="scientific">Candidatus Opimibacter skivensis</name>
    <dbReference type="NCBI Taxonomy" id="2982028"/>
    <lineage>
        <taxon>Bacteria</taxon>
        <taxon>Pseudomonadati</taxon>
        <taxon>Bacteroidota</taxon>
        <taxon>Saprospiria</taxon>
        <taxon>Saprospirales</taxon>
        <taxon>Saprospiraceae</taxon>
        <taxon>Candidatus Opimibacter</taxon>
    </lineage>
</organism>
<dbReference type="InterPro" id="IPR026919">
    <property type="entry name" value="ADGRV1"/>
</dbReference>
<dbReference type="InterPro" id="IPR038081">
    <property type="entry name" value="CalX-like_sf"/>
</dbReference>
<sequence>MKYLLPILLFVFYSSYVKGQYSETFSTPNKGYLLNCVNDVTGVNWALTPWDASGTCQVADLRDPTDYFNTTAAGVMESIDLDQEVCWESPLMNISAAGTVSLSVALTWVGFDSDVAANNCSTDYIRVMYSVNGGAYTMVPNQFGGNACATVSYPFANPGTSNNGSGNVTQGGISGSTLKIRVCVFTNANAEMVTIDNVSVPQAGVTIGCAAPVLSTVVTQVGCSNPNSGAIDLSVSAGTPGYTYAWSNGATTQDLINRPVGTYTVTVTDAAMCSATAVATITNAPALSLSTQILNASCSGVMDGEIDLIVSGGVPGYTYVWSNSATTQDIINLGTGTYTVTVTDASGCTSTTNATIGLLPMTAYLEQFNIANKGYLLNFINDFSAVNWTMSSWAPEPPAPFGRDAADFFNTSGGVLTGVDFDQDICWTSPIIDLNTGTQFSVDLSWVGFDVQVDEYINVKYSIDGGAYITLPNAVGGGAGTIQYAAGLDQNGSITITKTGLSGGTIQIQICAQFNSNNESMTIDNVSVPNSLGVNCPGPDMSLMATNVNCNGGSNGTIKVTANNGTSPYNVSWSGPSSGNPAGTEIASSGGMYTITGLVAGTYTVTVTDAAMLTATAMATVTQPSAIVLSTTQVNVLCNGAATGTIDLTVTGGTPGYSYIWSSGQTTQDLTGRTAGTYTVTVTDVNGCTKTSSATITEPAAIVLSTTQVNVLCNAAATGSIDLTVTGGVPGYTYLWTGGATTQDRSGLIAGTYTVTVTDANSCTKTSAVTISEPSALVLSTTQVNVLCNGAATGSIDLTVSGGTAAYTYLWTGGATTQDRSGLVAGTYTVTVTDANSCTKTSAVTISQPSSIVLSTTQVNVLCNGAATGSIDLTVTGGTPGYTYLWSSGQTTQDRTGLIVGTYTVTVTDANGCTKTSSATITEPAAIVLTTTQINQSCGGASNGSIDLTVNGGVGPFTYDWSNDGPENPDNDPQDLSGLVAGTYTVTVTDANGCTKTSSATLTLTALAFGDRVYNDINRNGLFDAGDVGLGNVTISVYNDVDANGILTPADGPPVFVTTTLASPPASLGLWAVTNACPGDYLVAVDPGNFVSGGALYNMGAAFVSSPIGGAPDPDTDIDNDDNGDPVAGFGVATTALTLAFGTEPINDGDTDNNTNYSVDFGFKVPTTVTISDVSLAEGTGGSTTAFNFTVTRSDNFDAFNLTVNTIDGTASAGALDFTSIVNGVVAFTAGGSLTQTVTVLVNHDNMVEANETFTVVLSAAPAGVVLSDASGLGTITNDDVATLTLSGGIAQNEGNAGTTSFTFTATLNNIVQGGFTVAYTTNNGTATTADNDYVDNDGTLNFTGTAGETKTFTVLVNGDTKVELNETFTTALGAITNTSAAQASAITVAGSPQTGTITNDDAAVVAIVANVSQFESGIPHSFSISLSNPVDVNVTVLFNTSDGTATITDFDYGAIVNQAVTFPAGSISAQIVNVPIFDDNKVEGNEVYNVAISSLNASGRNVSLGTSTGTGTILNLDMTDLTFAGGTSISEGNSGTQVVNLTLTLSQTIQGGFTVHYVTNDETATLANNDYVDNDGSVFFAGNAGEVHIVTATIVGDLNIESDETFRLIISSLSGIVPGGFVIVNGDNQIMTILNDELDWGDAPTSAQSGFASSYPTLNADGGANHFLTPGGLHMGATVDADLDGQPNATATGDGADEDGVTLPNALVINTTANIVVNASGPGFLNAYIDFNRDGDWYSVGEDIFSFQPLVTGNNNLSFPVPAGASLGNSFARFRIFNQAEIGVGGNAPNGEVEDYQVNIVNTQFNIDNPSVVEGNAGTANLVFTISRTNNSTACSVNFAITGGTATTADNDYQVLAGGTASFAQGGALSQTVTVVVNGDLKVELDETVIMTLSNPVNGAIQNGTGTGTITNDDSGVITITSPSISEGDAGTQNLVFDITMSAISDANVVFNFATIDGTATIADLDYVSNAGTHTMTPGQTMKQVTVVINGDCKIEANEIFTVVLSALNANGRNITFSGGGATLSGTGTIINEDFLPVITFCPANTTISCEASTLPANTGTATATDDCPGVVVTSTDAIVQGNCVNNYTINRTWKATDNTNDMATCLQTITVRDITPPTISCPGNVTVTCASQVPFPNVEGAFMTSDNCGGGVFISFVSDAIINQVCTNRFQVARTYRATDACGNSATCQQTITVFDNIAPQLNCPAPQTFQCASDVPAPNPALVTSTDNCAGGSTATFVNDVVTNQTCANKFTLTRTYRATDACGNSATCTQVFTVNDNTVPQLTCPAGITVQCASLIPAPNVALVTATDNCSGIPTVTFVSDVNSNVICVNKFTVTRTYRATDLCGNSATCTQTIIVNDNTVPTLTCPVNVTVQCASLVPAVNTAGVVTADNCGPVPTVTFVNDVISNQTCTNRFVVTRTYRSTDACGNSATCAQVITVFDNTAPTLTCPANVTVQCATLVPAVNTAGVITADNCNAIPTVTFVGDVISNQTCINRFIVTRTYRSTDECGNSATCNQIITVFDNTAPVITFTDPLIANLANGGRFDVQCHGQDPNWSLPVLGTNSVSTTDNCNGTVTVTFSQILQAQGNCPVDGYITLYKLTWTATDACGNSSTKFVFMALVDHIAPTLFNIPTDITVNCDEIPDPPTNVYATDECISAMNIQYVATPVSAGCQNGQVINRSWIATDDCGNKSTGTQHIHLIDVKPPVLQILQPELAGVGDGAILKYTCSEGGIPQWYDDLNAESVYSPPSCGSAVTIKFDKNTIHAVNCKRAGYREQQTYHWYAVDACGNETNLTIIAQLIDTEAPVILGVPDTACVDDLAFKFVEATDDCGEAFLRYWDTKIPNPCGNGTAFRRTYEAYDNCGNFTRDTAILIPNDHVGPVMKFVNPKLANLPPGEVLLIDCAGQAGDYTPYGVDDVSVQDGCAGVTVTFHEKVLESHGCTNGIVATLSLEWTATDICGNMSTLTVPAFVVDHTSPVLVNFKPEITIGCNDSLPTISAVDNCGEVHIDIALSIVHRECDAEYDVLRVITATDPCGNTITGVQTIHVGDGSGPVISGVVPELCDDLSIPEVTAFDPCSGKNVPVTMTEKQLESQCRDGKVIERTWTATDACGNVSTVKQIIIVGDKTPPEIEIPTWSIILKYLNAPGKSFVNLSETSIIDKLNDLDDGSVYVTDECDLQVVPQFTLEVTYSENCAAEGYFEHRVYTWTATDICGNSSSVSFDVYIMDDIPPVLIGVPKDATIICAQLPAVPFVSSPDPAQPVLIVYTQTILPGNGAGVFNVTRTWTGTDACGNVTVVSQHIVWIPDTFLECEIVIPQLVECNSHGVVISSNVTGGLGGYTYNWEIIGQGFIQSGQGTNQITIYVGWTELTIILNITDGYGCTTSCSTAFQCLDTAINPYVGDPQIIDPTTINDPGQSPSLDNESAPVLSKVSLWPNPVNGSVNLSFTSHADQEVKYRLINFLGQVMLSDKIDARKGPNTQKVDVSGISEGSYLMEMKTEKEIYSRIMIVLHNQ</sequence>
<dbReference type="Pfam" id="PF13573">
    <property type="entry name" value="SprB"/>
    <property type="match status" value="8"/>
</dbReference>
<dbReference type="InterPro" id="IPR026444">
    <property type="entry name" value="Secre_tail"/>
</dbReference>
<evidence type="ECO:0000256" key="3">
    <source>
        <dbReference type="ARBA" id="ARBA00022837"/>
    </source>
</evidence>
<dbReference type="InterPro" id="IPR003644">
    <property type="entry name" value="Calx_beta"/>
</dbReference>
<evidence type="ECO:0000313" key="6">
    <source>
        <dbReference type="Proteomes" id="UP000808337"/>
    </source>
</evidence>
<keyword evidence="2" id="KW-0677">Repeat</keyword>
<evidence type="ECO:0000256" key="2">
    <source>
        <dbReference type="ARBA" id="ARBA00022737"/>
    </source>
</evidence>
<accession>A0A9D7STW4</accession>
<dbReference type="GO" id="GO:0004930">
    <property type="term" value="F:G protein-coupled receptor activity"/>
    <property type="evidence" value="ECO:0007669"/>
    <property type="project" value="InterPro"/>
</dbReference>
<dbReference type="InterPro" id="IPR025667">
    <property type="entry name" value="SprB_repeat"/>
</dbReference>
<dbReference type="Proteomes" id="UP000808337">
    <property type="component" value="Unassembled WGS sequence"/>
</dbReference>
<comment type="caution">
    <text evidence="5">The sequence shown here is derived from an EMBL/GenBank/DDBJ whole genome shotgun (WGS) entry which is preliminary data.</text>
</comment>
<dbReference type="SUPFAM" id="SSF117074">
    <property type="entry name" value="Hypothetical protein PA1324"/>
    <property type="match status" value="1"/>
</dbReference>
<gene>
    <name evidence="5" type="ORF">IPP15_11340</name>
</gene>
<dbReference type="PANTHER" id="PTHR46682:SF1">
    <property type="entry name" value="ADHESION G-PROTEIN COUPLED RECEPTOR V1"/>
    <property type="match status" value="1"/>
</dbReference>
<evidence type="ECO:0000313" key="5">
    <source>
        <dbReference type="EMBL" id="MBK9982997.1"/>
    </source>
</evidence>
<dbReference type="Pfam" id="PF18962">
    <property type="entry name" value="Por_Secre_tail"/>
    <property type="match status" value="1"/>
</dbReference>
<dbReference type="Gene3D" id="2.60.40.2030">
    <property type="match status" value="6"/>
</dbReference>
<dbReference type="EMBL" id="JADKGY010000008">
    <property type="protein sequence ID" value="MBK9982997.1"/>
    <property type="molecule type" value="Genomic_DNA"/>
</dbReference>
<dbReference type="InterPro" id="IPR003410">
    <property type="entry name" value="HYR_dom"/>
</dbReference>
<dbReference type="GO" id="GO:0016020">
    <property type="term" value="C:membrane"/>
    <property type="evidence" value="ECO:0007669"/>
    <property type="project" value="InterPro"/>
</dbReference>
<feature type="domain" description="HYR" evidence="4">
    <location>
        <begin position="2114"/>
        <end position="2198"/>
    </location>
</feature>
<dbReference type="Pfam" id="PF20009">
    <property type="entry name" value="GEVED"/>
    <property type="match status" value="1"/>
</dbReference>
<dbReference type="SUPFAM" id="SSF141072">
    <property type="entry name" value="CalX-like"/>
    <property type="match status" value="6"/>
</dbReference>
<dbReference type="NCBIfam" id="TIGR04183">
    <property type="entry name" value="Por_Secre_tail"/>
    <property type="match status" value="1"/>
</dbReference>
<proteinExistence type="predicted"/>
<keyword evidence="1" id="KW-0732">Signal</keyword>
<evidence type="ECO:0000259" key="4">
    <source>
        <dbReference type="PROSITE" id="PS50825"/>
    </source>
</evidence>
<dbReference type="Gene3D" id="2.60.40.10">
    <property type="entry name" value="Immunoglobulins"/>
    <property type="match status" value="2"/>
</dbReference>
<reference evidence="5 6" key="1">
    <citation type="submission" date="2020-10" db="EMBL/GenBank/DDBJ databases">
        <title>Connecting structure to function with the recovery of over 1000 high-quality activated sludge metagenome-assembled genomes encoding full-length rRNA genes using long-read sequencing.</title>
        <authorList>
            <person name="Singleton C.M."/>
            <person name="Petriglieri F."/>
            <person name="Kristensen J.M."/>
            <person name="Kirkegaard R.H."/>
            <person name="Michaelsen T.Y."/>
            <person name="Andersen M.H."/>
            <person name="Karst S.M."/>
            <person name="Dueholm M.S."/>
            <person name="Nielsen P.H."/>
            <person name="Albertsen M."/>
        </authorList>
    </citation>
    <scope>NUCLEOTIDE SEQUENCE [LARGE SCALE GENOMIC DNA]</scope>
    <source>
        <strain evidence="5">Ribe_18-Q3-R11-54_MAXAC.273</strain>
    </source>
</reference>
<dbReference type="PROSITE" id="PS50825">
    <property type="entry name" value="HYR"/>
    <property type="match status" value="1"/>
</dbReference>
<dbReference type="Gene3D" id="2.60.40.740">
    <property type="match status" value="5"/>
</dbReference>
<dbReference type="InterPro" id="IPR013783">
    <property type="entry name" value="Ig-like_fold"/>
</dbReference>
<name>A0A9D7STW4_9BACT</name>
<dbReference type="InterPro" id="IPR045474">
    <property type="entry name" value="GEVED"/>
</dbReference>
<protein>
    <submittedName>
        <fullName evidence="5">T9SS type A sorting domain-containing protein</fullName>
    </submittedName>
</protein>
<evidence type="ECO:0000256" key="1">
    <source>
        <dbReference type="ARBA" id="ARBA00022729"/>
    </source>
</evidence>
<keyword evidence="3" id="KW-0106">Calcium</keyword>
<dbReference type="Pfam" id="PF03160">
    <property type="entry name" value="Calx-beta"/>
    <property type="match status" value="6"/>
</dbReference>
<dbReference type="PANTHER" id="PTHR46682">
    <property type="entry name" value="ADHESION G-PROTEIN COUPLED RECEPTOR V1"/>
    <property type="match status" value="1"/>
</dbReference>